<dbReference type="EMBL" id="NMUJ01000056">
    <property type="protein sequence ID" value="OYV02742.1"/>
    <property type="molecule type" value="Genomic_DNA"/>
</dbReference>
<proteinExistence type="predicted"/>
<accession>A0A257LTH8</accession>
<dbReference type="Proteomes" id="UP000216312">
    <property type="component" value="Unassembled WGS sequence"/>
</dbReference>
<dbReference type="Gene3D" id="2.120.10.30">
    <property type="entry name" value="TolB, C-terminal domain"/>
    <property type="match status" value="1"/>
</dbReference>
<protein>
    <recommendedName>
        <fullName evidence="3">SMP-30/Gluconolactonase/LRE-like region domain-containing protein</fullName>
    </recommendedName>
</protein>
<evidence type="ECO:0000313" key="2">
    <source>
        <dbReference type="Proteomes" id="UP000216312"/>
    </source>
</evidence>
<organism evidence="1 2">
    <name type="scientific">candidate division WOR-3 bacterium 4484_18</name>
    <dbReference type="NCBI Taxonomy" id="2020626"/>
    <lineage>
        <taxon>Bacteria</taxon>
        <taxon>Bacteria division WOR-3</taxon>
    </lineage>
</organism>
<evidence type="ECO:0000313" key="1">
    <source>
        <dbReference type="EMBL" id="OYV02742.1"/>
    </source>
</evidence>
<feature type="non-terminal residue" evidence="1">
    <location>
        <position position="1"/>
    </location>
</feature>
<evidence type="ECO:0008006" key="3">
    <source>
        <dbReference type="Google" id="ProtNLM"/>
    </source>
</evidence>
<dbReference type="InterPro" id="IPR011042">
    <property type="entry name" value="6-blade_b-propeller_TolB-like"/>
</dbReference>
<gene>
    <name evidence="1" type="ORF">CGW93_04055</name>
</gene>
<comment type="caution">
    <text evidence="1">The sequence shown here is derived from an EMBL/GenBank/DDBJ whole genome shotgun (WGS) entry which is preliminary data.</text>
</comment>
<reference evidence="2" key="1">
    <citation type="submission" date="2017-07" db="EMBL/GenBank/DDBJ databases">
        <title>Novel pathways for hydrocarbon cycling and metabolic interdependencies in hydrothermal sediment communities.</title>
        <authorList>
            <person name="Dombrowski N."/>
            <person name="Seitz K."/>
            <person name="Teske A."/>
            <person name="Baker B."/>
        </authorList>
    </citation>
    <scope>NUCLEOTIDE SEQUENCE [LARGE SCALE GENOMIC DNA]</scope>
</reference>
<dbReference type="SUPFAM" id="SSF63829">
    <property type="entry name" value="Calcium-dependent phosphotriesterase"/>
    <property type="match status" value="1"/>
</dbReference>
<name>A0A257LTH8_UNCW3</name>
<dbReference type="AlphaFoldDB" id="A0A257LTH8"/>
<sequence length="192" mass="21616">PGGGSDELFAILPGGVYDLDFDQYGNLYCGGSGQAIYRVKPDGSHTIAADYSGIDIKAIRVFNGYLYVGGDSSDYRCIWRNQIISEDSLSARELYFDWSTHFGTYDILSITFDIDGNMYVGTNAPDAIIIVHPEKTYTPLYPGVLEPQTYTLCWGNREYLYVNRRSDDPSKKRIIRVNMLGKRGAPYYGRQL</sequence>